<dbReference type="GO" id="GO:0005524">
    <property type="term" value="F:ATP binding"/>
    <property type="evidence" value="ECO:0007669"/>
    <property type="project" value="UniProtKB-KW"/>
</dbReference>
<reference evidence="6 7" key="1">
    <citation type="submission" date="2020-07" db="EMBL/GenBank/DDBJ databases">
        <title>Sequencing the genomes of 1000 actinobacteria strains.</title>
        <authorList>
            <person name="Klenk H.-P."/>
        </authorList>
    </citation>
    <scope>NUCLEOTIDE SEQUENCE [LARGE SCALE GENOMIC DNA]</scope>
    <source>
        <strain evidence="6 7">DSM 26341</strain>
    </source>
</reference>
<comment type="caution">
    <text evidence="6">The sequence shown here is derived from an EMBL/GenBank/DDBJ whole genome shotgun (WGS) entry which is preliminary data.</text>
</comment>
<evidence type="ECO:0000259" key="5">
    <source>
        <dbReference type="Pfam" id="PF18085"/>
    </source>
</evidence>
<dbReference type="GO" id="GO:0016301">
    <property type="term" value="F:kinase activity"/>
    <property type="evidence" value="ECO:0007669"/>
    <property type="project" value="UniProtKB-KW"/>
</dbReference>
<evidence type="ECO:0000256" key="3">
    <source>
        <dbReference type="ARBA" id="ARBA00022777"/>
    </source>
</evidence>
<dbReference type="Proteomes" id="UP000539111">
    <property type="component" value="Unassembled WGS sequence"/>
</dbReference>
<dbReference type="Pfam" id="PF18085">
    <property type="entry name" value="Mak_N_cap"/>
    <property type="match status" value="1"/>
</dbReference>
<organism evidence="6 7">
    <name type="scientific">Spelaeicoccus albus</name>
    <dbReference type="NCBI Taxonomy" id="1280376"/>
    <lineage>
        <taxon>Bacteria</taxon>
        <taxon>Bacillati</taxon>
        <taxon>Actinomycetota</taxon>
        <taxon>Actinomycetes</taxon>
        <taxon>Micrococcales</taxon>
        <taxon>Brevibacteriaceae</taxon>
        <taxon>Spelaeicoccus</taxon>
    </lineage>
</organism>
<keyword evidence="2" id="KW-0547">Nucleotide-binding</keyword>
<name>A0A7Z0A920_9MICO</name>
<gene>
    <name evidence="6" type="ORF">BJY26_000935</name>
</gene>
<keyword evidence="3" id="KW-0418">Kinase</keyword>
<evidence type="ECO:0000313" key="7">
    <source>
        <dbReference type="Proteomes" id="UP000539111"/>
    </source>
</evidence>
<evidence type="ECO:0000256" key="2">
    <source>
        <dbReference type="ARBA" id="ARBA00022741"/>
    </source>
</evidence>
<accession>A0A7Z0A920</accession>
<evidence type="ECO:0000313" key="6">
    <source>
        <dbReference type="EMBL" id="NYI66629.1"/>
    </source>
</evidence>
<protein>
    <recommendedName>
        <fullName evidence="5">Maltokinase N-terminal cap domain-containing protein</fullName>
    </recommendedName>
</protein>
<sequence>MAIMYKADLSPTKAELIARWLPLQQWMPAAADDANLQLLGSFRFDDPDGEVGLETHLARLAGTVAHVPLSYRGAPLDGAEPGLLGTMEHSVLGTRWIYDAAWDPTYWTGLAAAILDRMPQAEQFFAVNGGLERAPETAHIDSSGTLDAELPPIRDVTPKTDGAVTTVSAGDIDISIFRVIDTTGRIDIEPALTATWAGQSAPVQIAGAALH</sequence>
<evidence type="ECO:0000256" key="1">
    <source>
        <dbReference type="ARBA" id="ARBA00022679"/>
    </source>
</evidence>
<dbReference type="EMBL" id="JACBZP010000001">
    <property type="protein sequence ID" value="NYI66629.1"/>
    <property type="molecule type" value="Genomic_DNA"/>
</dbReference>
<dbReference type="AlphaFoldDB" id="A0A7Z0A920"/>
<keyword evidence="4" id="KW-0067">ATP-binding</keyword>
<keyword evidence="7" id="KW-1185">Reference proteome</keyword>
<dbReference type="InterPro" id="IPR040999">
    <property type="entry name" value="Mak_N_cap"/>
</dbReference>
<dbReference type="NCBIfam" id="NF047744">
    <property type="entry name" value="CG0192_rel"/>
    <property type="match status" value="1"/>
</dbReference>
<proteinExistence type="predicted"/>
<evidence type="ECO:0000256" key="4">
    <source>
        <dbReference type="ARBA" id="ARBA00022840"/>
    </source>
</evidence>
<keyword evidence="1" id="KW-0808">Transferase</keyword>
<feature type="domain" description="Maltokinase N-terminal cap" evidence="5">
    <location>
        <begin position="20"/>
        <end position="103"/>
    </location>
</feature>
<dbReference type="RefSeq" id="WP_179426109.1">
    <property type="nucleotide sequence ID" value="NZ_JACBZP010000001.1"/>
</dbReference>